<keyword evidence="3" id="KW-1185">Reference proteome</keyword>
<organism evidence="2 3">
    <name type="scientific">Corynebacterium maris DSM 45190</name>
    <dbReference type="NCBI Taxonomy" id="1224163"/>
    <lineage>
        <taxon>Bacteria</taxon>
        <taxon>Bacillati</taxon>
        <taxon>Actinomycetota</taxon>
        <taxon>Actinomycetes</taxon>
        <taxon>Mycobacteriales</taxon>
        <taxon>Corynebacteriaceae</taxon>
        <taxon>Corynebacterium</taxon>
    </lineage>
</organism>
<name>S5SV02_9CORY</name>
<dbReference type="eggNOG" id="COG1938">
    <property type="taxonomic scope" value="Bacteria"/>
</dbReference>
<dbReference type="PIRSF" id="PIRSF028754">
    <property type="entry name" value="UCP028754"/>
    <property type="match status" value="1"/>
</dbReference>
<keyword evidence="2" id="KW-0647">Proteasome</keyword>
<dbReference type="InterPro" id="IPR038389">
    <property type="entry name" value="PSMG2_sf"/>
</dbReference>
<dbReference type="OrthoDB" id="3733464at2"/>
<dbReference type="GO" id="GO:0000502">
    <property type="term" value="C:proteasome complex"/>
    <property type="evidence" value="ECO:0007669"/>
    <property type="project" value="UniProtKB-KW"/>
</dbReference>
<dbReference type="SUPFAM" id="SSF159659">
    <property type="entry name" value="Cgl1923-like"/>
    <property type="match status" value="1"/>
</dbReference>
<dbReference type="PATRIC" id="fig|1224163.3.peg.1532"/>
<dbReference type="Pfam" id="PF09754">
    <property type="entry name" value="PAC2"/>
    <property type="match status" value="1"/>
</dbReference>
<gene>
    <name evidence="2" type="ORF">B841_07630</name>
</gene>
<dbReference type="InterPro" id="IPR008492">
    <property type="entry name" value="Rv2714-like"/>
</dbReference>
<dbReference type="RefSeq" id="WP_020934932.1">
    <property type="nucleotide sequence ID" value="NC_021915.1"/>
</dbReference>
<dbReference type="AlphaFoldDB" id="S5SV02"/>
<feature type="region of interest" description="Disordered" evidence="1">
    <location>
        <begin position="298"/>
        <end position="358"/>
    </location>
</feature>
<proteinExistence type="predicted"/>
<reference evidence="2 3" key="1">
    <citation type="submission" date="2012-11" db="EMBL/GenBank/DDBJ databases">
        <title>The complete genome sequence of Corynebacterium maris Coryn-1 (=DSM 45190).</title>
        <authorList>
            <person name="Schaffert L."/>
            <person name="Albersmeier A."/>
            <person name="Kalinowski J."/>
            <person name="Ruckert C."/>
        </authorList>
    </citation>
    <scope>NUCLEOTIDE SEQUENCE [LARGE SCALE GENOMIC DNA]</scope>
    <source>
        <strain evidence="3">Coryn-1</strain>
    </source>
</reference>
<protein>
    <submittedName>
        <fullName evidence="2">Proteasome assembly chaperones 2 (PAC2)</fullName>
    </submittedName>
</protein>
<dbReference type="InterPro" id="IPR019151">
    <property type="entry name" value="Proteasome_assmbl_chaperone_2"/>
</dbReference>
<accession>S5SV02</accession>
<evidence type="ECO:0000313" key="2">
    <source>
        <dbReference type="EMBL" id="AGS34999.1"/>
    </source>
</evidence>
<sequence>MSDVNRMYELEYPSPEVATDSSDGPTLIVALQGYADAGHAIDGAATHIKAALESHPVVSFHNDELIDYRSRRPAVTLQDDHLDGFSDLSLDLRVLRDNKGKSFLLLSGPEPDFRWEAFTTAVADLADKYGVAQTLCLYASPMQVPHTRPMVVLAHGNSPELVDDLYTWDARVTVPGAASLYIERELHKRGHKVGGYTAQVPHYLAQSPYPQATYQLLTAVSEVADLDFPLRSLEQDIKRADEQLSEHTSGNHEIAQVVQAFEKQYDAELERYRSEHPDARLPGEAKVPSSDEIGEEFERFLASINHEDAPADDRDDAAGQAPKTNGALPPGVGEDEGQPEDSPGPEDSPEQDDDGEQR</sequence>
<dbReference type="Gene3D" id="3.40.50.10900">
    <property type="entry name" value="PAC-like subunit"/>
    <property type="match status" value="1"/>
</dbReference>
<dbReference type="Gene3D" id="1.10.287.100">
    <property type="match status" value="1"/>
</dbReference>
<dbReference type="HOGENOM" id="CLU_055821_0_1_11"/>
<dbReference type="KEGG" id="cmd:B841_07630"/>
<dbReference type="Proteomes" id="UP000015388">
    <property type="component" value="Chromosome"/>
</dbReference>
<dbReference type="STRING" id="1224163.B841_07630"/>
<evidence type="ECO:0000256" key="1">
    <source>
        <dbReference type="SAM" id="MobiDB-lite"/>
    </source>
</evidence>
<evidence type="ECO:0000313" key="3">
    <source>
        <dbReference type="Proteomes" id="UP000015388"/>
    </source>
</evidence>
<feature type="compositionally biased region" description="Acidic residues" evidence="1">
    <location>
        <begin position="333"/>
        <end position="358"/>
    </location>
</feature>
<dbReference type="EMBL" id="CP003924">
    <property type="protein sequence ID" value="AGS34999.1"/>
    <property type="molecule type" value="Genomic_DNA"/>
</dbReference>